<dbReference type="InterPro" id="IPR051353">
    <property type="entry name" value="Tobamovirus_resist_UPF0261"/>
</dbReference>
<dbReference type="NCBIfam" id="NF002674">
    <property type="entry name" value="PRK02399.1-2"/>
    <property type="match status" value="1"/>
</dbReference>
<comment type="caution">
    <text evidence="3">The sequence shown here is derived from an EMBL/GenBank/DDBJ whole genome shotgun (WGS) entry which is preliminary data.</text>
</comment>
<dbReference type="PANTHER" id="PTHR31862:SF1">
    <property type="entry name" value="UPF0261 DOMAIN PROTEIN (AFU_ORTHOLOGUE AFUA_1G10120)"/>
    <property type="match status" value="1"/>
</dbReference>
<sequence length="411" mass="44041">MSQAGASATVLLLGTCDTKLQELLFLRDQIRRQDSLEVILLDVGRDNVEHDAIDITQATLITKNGGGKMPADLPRGELIKFMAASASRAVKQLFDESKIHGIISAAEVMREVLPIGFPKMIVSTVASGDTGPIVGETDIAMLYSVVDVAGLNQVLKDILSNAGAAIGAAAKAYASRQRNSHVTADRSKRRIGITMFGVTTPGVDAIRRHLESKHDVEIYVFHATGHGGKAMERLVRQGQLDAVLDLTTTEICDLHTGGVMSAGEDRLDAAAEAEIPNIISLGATDMTNFGPRSTVPEKYRDRKLYEHNPTVTLMRSSAEECRQVGEFIAKKLRSHAKRPGVVQLWIPLGGVSMIATPGGPFADDEADRVLFSSVRDGLAGSGIKVVEDKRDINDEGFAHDIADALAGLLGL</sequence>
<dbReference type="Gene3D" id="3.40.50.12030">
    <property type="entry name" value="Uncharacterised protein family UPF0261, NC domain"/>
    <property type="match status" value="1"/>
</dbReference>
<dbReference type="InterPro" id="IPR056778">
    <property type="entry name" value="UPF0261_C"/>
</dbReference>
<reference evidence="3 4" key="1">
    <citation type="submission" date="2024-02" db="EMBL/GenBank/DDBJ databases">
        <title>De novo assembly and annotation of 12 fungi associated with fruit tree decline syndrome in Ontario, Canada.</title>
        <authorList>
            <person name="Sulman M."/>
            <person name="Ellouze W."/>
            <person name="Ilyukhin E."/>
        </authorList>
    </citation>
    <scope>NUCLEOTIDE SEQUENCE [LARGE SCALE GENOMIC DNA]</scope>
    <source>
        <strain evidence="3 4">M169</strain>
    </source>
</reference>
<accession>A0ABR1PAU8</accession>
<organism evidence="3 4">
    <name type="scientific">Diaporthe eres</name>
    <name type="common">Phomopsis oblonga</name>
    <dbReference type="NCBI Taxonomy" id="83184"/>
    <lineage>
        <taxon>Eukaryota</taxon>
        <taxon>Fungi</taxon>
        <taxon>Dikarya</taxon>
        <taxon>Ascomycota</taxon>
        <taxon>Pezizomycotina</taxon>
        <taxon>Sordariomycetes</taxon>
        <taxon>Sordariomycetidae</taxon>
        <taxon>Diaporthales</taxon>
        <taxon>Diaporthaceae</taxon>
        <taxon>Diaporthe</taxon>
        <taxon>Diaporthe eres species complex</taxon>
    </lineage>
</organism>
<dbReference type="EMBL" id="JAKNSF020000023">
    <property type="protein sequence ID" value="KAK7731185.1"/>
    <property type="molecule type" value="Genomic_DNA"/>
</dbReference>
<evidence type="ECO:0000259" key="2">
    <source>
        <dbReference type="Pfam" id="PF23189"/>
    </source>
</evidence>
<proteinExistence type="predicted"/>
<dbReference type="Pfam" id="PF06792">
    <property type="entry name" value="UPF0261"/>
    <property type="match status" value="1"/>
</dbReference>
<dbReference type="PANTHER" id="PTHR31862">
    <property type="entry name" value="UPF0261 DOMAIN PROTEIN (AFU_ORTHOLOGUE AFUA_1G10120)"/>
    <property type="match status" value="1"/>
</dbReference>
<gene>
    <name evidence="3" type="ORF">SLS63_005460</name>
</gene>
<dbReference type="InterPro" id="IPR008322">
    <property type="entry name" value="UPF0261"/>
</dbReference>
<evidence type="ECO:0000313" key="4">
    <source>
        <dbReference type="Proteomes" id="UP001430848"/>
    </source>
</evidence>
<evidence type="ECO:0000313" key="3">
    <source>
        <dbReference type="EMBL" id="KAK7731185.1"/>
    </source>
</evidence>
<protein>
    <submittedName>
        <fullName evidence="3">Uncharacterized protein</fullName>
    </submittedName>
</protein>
<dbReference type="Gene3D" id="3.40.50.12020">
    <property type="entry name" value="Uncharacterised protein family UPF0261, NN domain"/>
    <property type="match status" value="1"/>
</dbReference>
<feature type="domain" description="UPF0261" evidence="2">
    <location>
        <begin position="188"/>
        <end position="407"/>
    </location>
</feature>
<keyword evidence="4" id="KW-1185">Reference proteome</keyword>
<evidence type="ECO:0000259" key="1">
    <source>
        <dbReference type="Pfam" id="PF06792"/>
    </source>
</evidence>
<dbReference type="PIRSF" id="PIRSF033271">
    <property type="entry name" value="UCP033271"/>
    <property type="match status" value="1"/>
</dbReference>
<dbReference type="CDD" id="cd15488">
    <property type="entry name" value="Tm-1-like"/>
    <property type="match status" value="1"/>
</dbReference>
<name>A0ABR1PAU8_DIAER</name>
<dbReference type="Proteomes" id="UP001430848">
    <property type="component" value="Unassembled WGS sequence"/>
</dbReference>
<dbReference type="InterPro" id="IPR044122">
    <property type="entry name" value="UPF0261_N"/>
</dbReference>
<dbReference type="Pfam" id="PF23189">
    <property type="entry name" value="UPF0261_C"/>
    <property type="match status" value="1"/>
</dbReference>
<feature type="domain" description="UPF0261" evidence="1">
    <location>
        <begin position="9"/>
        <end position="174"/>
    </location>
</feature>